<evidence type="ECO:0000256" key="9">
    <source>
        <dbReference type="ARBA" id="ARBA00023136"/>
    </source>
</evidence>
<keyword evidence="4" id="KW-0808">Transferase</keyword>
<keyword evidence="13" id="KW-1185">Reference proteome</keyword>
<evidence type="ECO:0000256" key="4">
    <source>
        <dbReference type="ARBA" id="ARBA00022679"/>
    </source>
</evidence>
<keyword evidence="7" id="KW-1133">Transmembrane helix</keyword>
<reference evidence="12 13" key="1">
    <citation type="submission" date="2024-05" db="EMBL/GenBank/DDBJ databases">
        <title>Genetic variation in Jamaican populations of the coffee berry borer (Hypothenemus hampei).</title>
        <authorList>
            <person name="Errbii M."/>
            <person name="Myrie A."/>
        </authorList>
    </citation>
    <scope>NUCLEOTIDE SEQUENCE [LARGE SCALE GENOMIC DNA]</scope>
    <source>
        <strain evidence="12">JA-Hopewell-2020-01-JO</strain>
        <tissue evidence="12">Whole body</tissue>
    </source>
</reference>
<evidence type="ECO:0000256" key="8">
    <source>
        <dbReference type="ARBA" id="ARBA00023034"/>
    </source>
</evidence>
<dbReference type="Pfam" id="PF01762">
    <property type="entry name" value="Galactosyl_T"/>
    <property type="match status" value="1"/>
</dbReference>
<name>A0ABD1F3P1_HYPHA</name>
<dbReference type="FunFam" id="3.90.550.50:FF:000001">
    <property type="entry name" value="Hexosyltransferase"/>
    <property type="match status" value="1"/>
</dbReference>
<dbReference type="AlphaFoldDB" id="A0ABD1F3P1"/>
<dbReference type="PANTHER" id="PTHR11214:SF235">
    <property type="entry name" value="HEXOSYLTRANSFERASE"/>
    <property type="match status" value="1"/>
</dbReference>
<gene>
    <name evidence="12" type="ORF">ABEB36_004540</name>
</gene>
<comment type="similarity">
    <text evidence="2 11">Belongs to the glycosyltransferase 31 family.</text>
</comment>
<evidence type="ECO:0000256" key="10">
    <source>
        <dbReference type="ARBA" id="ARBA00023180"/>
    </source>
</evidence>
<keyword evidence="3 11" id="KW-0328">Glycosyltransferase</keyword>
<evidence type="ECO:0000256" key="5">
    <source>
        <dbReference type="ARBA" id="ARBA00022692"/>
    </source>
</evidence>
<dbReference type="InterPro" id="IPR002659">
    <property type="entry name" value="Glyco_trans_31"/>
</dbReference>
<evidence type="ECO:0000313" key="13">
    <source>
        <dbReference type="Proteomes" id="UP001566132"/>
    </source>
</evidence>
<evidence type="ECO:0000256" key="3">
    <source>
        <dbReference type="ARBA" id="ARBA00022676"/>
    </source>
</evidence>
<dbReference type="GO" id="GO:0016757">
    <property type="term" value="F:glycosyltransferase activity"/>
    <property type="evidence" value="ECO:0007669"/>
    <property type="project" value="UniProtKB-KW"/>
</dbReference>
<dbReference type="GO" id="GO:0000139">
    <property type="term" value="C:Golgi membrane"/>
    <property type="evidence" value="ECO:0007669"/>
    <property type="project" value="UniProtKB-SubCell"/>
</dbReference>
<dbReference type="SUPFAM" id="SSF53448">
    <property type="entry name" value="Nucleotide-diphospho-sugar transferases"/>
    <property type="match status" value="1"/>
</dbReference>
<proteinExistence type="inferred from homology"/>
<keyword evidence="9" id="KW-0472">Membrane</keyword>
<evidence type="ECO:0000256" key="7">
    <source>
        <dbReference type="ARBA" id="ARBA00022989"/>
    </source>
</evidence>
<dbReference type="PANTHER" id="PTHR11214">
    <property type="entry name" value="BETA-1,3-N-ACETYLGLUCOSAMINYLTRANSFERASE"/>
    <property type="match status" value="1"/>
</dbReference>
<dbReference type="Proteomes" id="UP001566132">
    <property type="component" value="Unassembled WGS sequence"/>
</dbReference>
<keyword evidence="6" id="KW-0735">Signal-anchor</keyword>
<organism evidence="12 13">
    <name type="scientific">Hypothenemus hampei</name>
    <name type="common">Coffee berry borer</name>
    <dbReference type="NCBI Taxonomy" id="57062"/>
    <lineage>
        <taxon>Eukaryota</taxon>
        <taxon>Metazoa</taxon>
        <taxon>Ecdysozoa</taxon>
        <taxon>Arthropoda</taxon>
        <taxon>Hexapoda</taxon>
        <taxon>Insecta</taxon>
        <taxon>Pterygota</taxon>
        <taxon>Neoptera</taxon>
        <taxon>Endopterygota</taxon>
        <taxon>Coleoptera</taxon>
        <taxon>Polyphaga</taxon>
        <taxon>Cucujiformia</taxon>
        <taxon>Curculionidae</taxon>
        <taxon>Scolytinae</taxon>
        <taxon>Hypothenemus</taxon>
    </lineage>
</organism>
<evidence type="ECO:0000256" key="11">
    <source>
        <dbReference type="RuleBase" id="RU363063"/>
    </source>
</evidence>
<accession>A0ABD1F3P1</accession>
<protein>
    <recommendedName>
        <fullName evidence="11">Hexosyltransferase</fullName>
        <ecNumber evidence="11">2.4.1.-</ecNumber>
    </recommendedName>
</protein>
<comment type="subcellular location">
    <subcellularLocation>
        <location evidence="1 11">Golgi apparatus membrane</location>
        <topology evidence="1 11">Single-pass type II membrane protein</topology>
    </subcellularLocation>
</comment>
<evidence type="ECO:0000256" key="2">
    <source>
        <dbReference type="ARBA" id="ARBA00008661"/>
    </source>
</evidence>
<dbReference type="EC" id="2.4.1.-" evidence="11"/>
<dbReference type="EMBL" id="JBDJPC010000003">
    <property type="protein sequence ID" value="KAL1509868.1"/>
    <property type="molecule type" value="Genomic_DNA"/>
</dbReference>
<dbReference type="Gene3D" id="3.90.550.50">
    <property type="match status" value="1"/>
</dbReference>
<evidence type="ECO:0000313" key="12">
    <source>
        <dbReference type="EMBL" id="KAL1509868.1"/>
    </source>
</evidence>
<keyword evidence="10" id="KW-0325">Glycoprotein</keyword>
<keyword evidence="5" id="KW-0812">Transmembrane</keyword>
<dbReference type="InterPro" id="IPR029044">
    <property type="entry name" value="Nucleotide-diphossugar_trans"/>
</dbReference>
<keyword evidence="8 11" id="KW-0333">Golgi apparatus</keyword>
<sequence length="359" mass="41423">MLKLSKYKKTIITLCSSIVIFIILRHLFELSKPTVETNHYLFSNHHQQLLNITLNYKLNTIELCNTSEALLAIVIVTSYFGNVETRSWIRKVFEKHKILSVKLVFLLGEAPRDKYTTQKVINGESDAFRDIVQGNFTEAYRNLTYKHVMGLKWAGKYCSKAKYVVKMDDDTVINISNLKGMLNSLHAIQNEDFIAGYKLEHMKPIRNSDNKWFVTQEEYSESTYPTFLSGWFYITTTEVARKLAQAANYDKFFWIDDVFVTGILSRRLKLTLYDFSEHFAVNSELLQCCLQDFEKHIQCDASVGPNGGDNKMIYVFNEKFQKCVHSKCSKRLKPLNETCVAIRKVNLGQGGAEIHSVKL</sequence>
<comment type="caution">
    <text evidence="12">The sequence shown here is derived from an EMBL/GenBank/DDBJ whole genome shotgun (WGS) entry which is preliminary data.</text>
</comment>
<evidence type="ECO:0000256" key="1">
    <source>
        <dbReference type="ARBA" id="ARBA00004323"/>
    </source>
</evidence>
<evidence type="ECO:0000256" key="6">
    <source>
        <dbReference type="ARBA" id="ARBA00022968"/>
    </source>
</evidence>